<accession>A0A1X4G2J8</accession>
<comment type="similarity">
    <text evidence="1">Belongs to the universal stress protein A family.</text>
</comment>
<dbReference type="EMBL" id="NBYN01000074">
    <property type="protein sequence ID" value="OSO86991.1"/>
    <property type="molecule type" value="Genomic_DNA"/>
</dbReference>
<dbReference type="PANTHER" id="PTHR46268">
    <property type="entry name" value="STRESS RESPONSE PROTEIN NHAX"/>
    <property type="match status" value="1"/>
</dbReference>
<proteinExistence type="inferred from homology"/>
<evidence type="ECO:0000256" key="1">
    <source>
        <dbReference type="ARBA" id="ARBA00008791"/>
    </source>
</evidence>
<dbReference type="InterPro" id="IPR006015">
    <property type="entry name" value="Universal_stress_UspA"/>
</dbReference>
<feature type="domain" description="UspA" evidence="2">
    <location>
        <begin position="1"/>
        <end position="157"/>
    </location>
</feature>
<dbReference type="CDD" id="cd00293">
    <property type="entry name" value="USP-like"/>
    <property type="match status" value="1"/>
</dbReference>
<dbReference type="SUPFAM" id="SSF52402">
    <property type="entry name" value="Adenine nucleotide alpha hydrolases-like"/>
    <property type="match status" value="1"/>
</dbReference>
<protein>
    <submittedName>
        <fullName evidence="3">Universal stress protein</fullName>
    </submittedName>
</protein>
<dbReference type="RefSeq" id="WP_009341612.1">
    <property type="nucleotide sequence ID" value="NZ_NBYN01000074.1"/>
</dbReference>
<evidence type="ECO:0000313" key="3">
    <source>
        <dbReference type="EMBL" id="OSO86991.1"/>
    </source>
</evidence>
<gene>
    <name evidence="3" type="ORF">B7O87_14985</name>
</gene>
<dbReference type="PANTHER" id="PTHR46268:SF8">
    <property type="entry name" value="UNIVERSAL STRESS PROTEIN SLL1388"/>
    <property type="match status" value="1"/>
</dbReference>
<sequence length="163" mass="18119">MLSKILVGLDLSNTGEEVFQQALNLAKLTSAQLMLIHVLSPEEDGIPDTMMFSQIDYYPAWTDESMGIYLKKLEAYKEEGLEMLQSFCARANTENIKTEFSQNVGNPGKVICQVAGAWSADLIIIGRRGVSKITEFFMGSVSNYVLHHAPCSVHIVHHPDKKS</sequence>
<dbReference type="Pfam" id="PF00582">
    <property type="entry name" value="Usp"/>
    <property type="match status" value="1"/>
</dbReference>
<comment type="caution">
    <text evidence="3">The sequence shown here is derived from an EMBL/GenBank/DDBJ whole genome shotgun (WGS) entry which is preliminary data.</text>
</comment>
<dbReference type="InterPro" id="IPR014729">
    <property type="entry name" value="Rossmann-like_a/b/a_fold"/>
</dbReference>
<dbReference type="PRINTS" id="PR01438">
    <property type="entry name" value="UNVRSLSTRESS"/>
</dbReference>
<dbReference type="AlphaFoldDB" id="A0A1X4G2J8"/>
<evidence type="ECO:0000259" key="2">
    <source>
        <dbReference type="Pfam" id="PF00582"/>
    </source>
</evidence>
<evidence type="ECO:0000313" key="4">
    <source>
        <dbReference type="Proteomes" id="UP000192997"/>
    </source>
</evidence>
<organism evidence="3 4">
    <name type="scientific">Cylindrospermopsis raciborskii CENA303</name>
    <dbReference type="NCBI Taxonomy" id="1170769"/>
    <lineage>
        <taxon>Bacteria</taxon>
        <taxon>Bacillati</taxon>
        <taxon>Cyanobacteriota</taxon>
        <taxon>Cyanophyceae</taxon>
        <taxon>Nostocales</taxon>
        <taxon>Aphanizomenonaceae</taxon>
        <taxon>Cylindrospermopsis</taxon>
    </lineage>
</organism>
<dbReference type="Gene3D" id="3.40.50.620">
    <property type="entry name" value="HUPs"/>
    <property type="match status" value="1"/>
</dbReference>
<name>A0A1X4G2J8_9CYAN</name>
<dbReference type="InterPro" id="IPR006016">
    <property type="entry name" value="UspA"/>
</dbReference>
<dbReference type="Proteomes" id="UP000192997">
    <property type="component" value="Unassembled WGS sequence"/>
</dbReference>
<reference evidence="4" key="1">
    <citation type="submission" date="2017-04" db="EMBL/GenBank/DDBJ databases">
        <authorList>
            <person name="Abreu V.A."/>
            <person name="Popin R.V."/>
            <person name="Rigonato J."/>
            <person name="Andreote A.P."/>
            <person name="Schaker P.C."/>
            <person name="Hoff-Risseti C."/>
            <person name="Alvarenga D.O."/>
            <person name="Varani A.M."/>
            <person name="Fiore M.F."/>
        </authorList>
    </citation>
    <scope>NUCLEOTIDE SEQUENCE [LARGE SCALE GENOMIC DNA]</scope>
    <source>
        <strain evidence="4">CENA303</strain>
    </source>
</reference>